<dbReference type="GeneID" id="90540455"/>
<keyword evidence="3" id="KW-0227">DNA damage</keyword>
<dbReference type="Gene3D" id="1.10.1420.10">
    <property type="match status" value="2"/>
</dbReference>
<evidence type="ECO:0000256" key="6">
    <source>
        <dbReference type="SAM" id="MobiDB-lite"/>
    </source>
</evidence>
<dbReference type="PIRSF" id="PIRSF037677">
    <property type="entry name" value="DNA_mis_repair_Msh6"/>
    <property type="match status" value="1"/>
</dbReference>
<dbReference type="SMART" id="SM00533">
    <property type="entry name" value="MUTSd"/>
    <property type="match status" value="1"/>
</dbReference>
<dbReference type="SUPFAM" id="SSF52540">
    <property type="entry name" value="P-loop containing nucleoside triphosphate hydrolases"/>
    <property type="match status" value="1"/>
</dbReference>
<dbReference type="Pfam" id="PF01624">
    <property type="entry name" value="MutS_I"/>
    <property type="match status" value="1"/>
</dbReference>
<dbReference type="SUPFAM" id="SSF48334">
    <property type="entry name" value="DNA repair protein MutS, domain III"/>
    <property type="match status" value="1"/>
</dbReference>
<dbReference type="GO" id="GO:0140664">
    <property type="term" value="F:ATP-dependent DNA damage sensor activity"/>
    <property type="evidence" value="ECO:0007669"/>
    <property type="project" value="InterPro"/>
</dbReference>
<dbReference type="Gene3D" id="3.40.1170.10">
    <property type="entry name" value="DNA repair protein MutS, domain I"/>
    <property type="match status" value="1"/>
</dbReference>
<evidence type="ECO:0000256" key="3">
    <source>
        <dbReference type="ARBA" id="ARBA00022763"/>
    </source>
</evidence>
<organism evidence="8 9">
    <name type="scientific">Vairimorpha necatrix</name>
    <dbReference type="NCBI Taxonomy" id="6039"/>
    <lineage>
        <taxon>Eukaryota</taxon>
        <taxon>Fungi</taxon>
        <taxon>Fungi incertae sedis</taxon>
        <taxon>Microsporidia</taxon>
        <taxon>Nosematidae</taxon>
        <taxon>Vairimorpha</taxon>
    </lineage>
</organism>
<dbReference type="InterPro" id="IPR016151">
    <property type="entry name" value="DNA_mismatch_repair_MutS_N"/>
</dbReference>
<sequence>MHNLKDFIKKQSEKKKEEFLLSTSEEEMFSSLDSPKKILKSSTEGNINDTIITNNSTIINDTYNRNNNDTSTNNSNNNSTNNRNMESGGRYNFLKDIKDKNGNSPTSPNYDKSSLFISPSDLQTLSPFERQFWSIKKDYFDTVVFFKKGKFYELYENDADIASRLFNFRITDRVNMRMAGFPESSLDDWICKFLEAGYKIARVDQLDNMVSKKMKDDKEKILQRELKEVITQGTVADMNHLKTNDSVCTLVIHENTTNISDDTSFNFDIMLFDASTNKIFCKTFTDDENLNTLKTISTKYTIKEYISKRKYNFLKNFIKAEISTTTSDTNCNISSSSMCYGYLYNYMKYLKREKSLNSCQFINLDSDSSGLSLDSNTIKNMDLISTEHDKTLFKLINYCSTPFGQRKLMNWMMTPFGNYKEIKERQELIKIIGEKDIENIEKNMKELGDLERGFSKIRSGNGKFKDLKEIIKKTEIIIKIYEIIMEIFSDKINDKDKNNDNSINIKDRDGDSGKKRAKIYNETNLKETKHNEFINKIVEIKTGEKYQFINRTKLINFIKDYNLNYKIKDDEIVPGKNNSEEISRLLEDKKNIIKKFDEILEKEKIKLKCKEINYKNVGKEIFQLEVPKNINNKVCDQDSVISKNDTNNYFLVSSTKSCNRFYTTEIRSLISEFQILEEKIFQANGKLFNHAVSYFLKSEDLFFNIINDLSDLDCLISSVKFNLKIQGCVPVESNILNVENMGNPIYKEYIRNNYKESNNILILTGSNMAGKSTFMRSLCLNIILYQMGLNVLASKFECSVFDKLYSRMGASDNLRRGESTFMVELNETCHILKNATNRSLVIMDELGRGTSTKDGECIARAVLKKLEEIKCRVLFSTHYHNLILMKYSHGFMNTMIKGGRVVFLYKLKEGRCEDSNGVYVAKLAGVPEEIIKRAEVYKNKYEI</sequence>
<evidence type="ECO:0000313" key="8">
    <source>
        <dbReference type="EMBL" id="WUR02643.1"/>
    </source>
</evidence>
<proteinExistence type="inferred from homology"/>
<dbReference type="InterPro" id="IPR007861">
    <property type="entry name" value="DNA_mismatch_repair_MutS_clamp"/>
</dbReference>
<evidence type="ECO:0000256" key="4">
    <source>
        <dbReference type="ARBA" id="ARBA00022840"/>
    </source>
</evidence>
<evidence type="ECO:0000313" key="9">
    <source>
        <dbReference type="Proteomes" id="UP001334084"/>
    </source>
</evidence>
<dbReference type="GO" id="GO:0006298">
    <property type="term" value="P:mismatch repair"/>
    <property type="evidence" value="ECO:0007669"/>
    <property type="project" value="InterPro"/>
</dbReference>
<dbReference type="GO" id="GO:0032301">
    <property type="term" value="C:MutSalpha complex"/>
    <property type="evidence" value="ECO:0007669"/>
    <property type="project" value="TreeGrafter"/>
</dbReference>
<keyword evidence="4" id="KW-0067">ATP-binding</keyword>
<evidence type="ECO:0000256" key="1">
    <source>
        <dbReference type="ARBA" id="ARBA00006271"/>
    </source>
</evidence>
<dbReference type="InterPro" id="IPR027417">
    <property type="entry name" value="P-loop_NTPase"/>
</dbReference>
<dbReference type="PANTHER" id="PTHR11361:SF148">
    <property type="entry name" value="DNA MISMATCH REPAIR PROTEIN MSH6"/>
    <property type="match status" value="1"/>
</dbReference>
<feature type="domain" description="DNA mismatch repair proteins mutS family" evidence="7">
    <location>
        <begin position="839"/>
        <end position="855"/>
    </location>
</feature>
<dbReference type="Pfam" id="PF05192">
    <property type="entry name" value="MutS_III"/>
    <property type="match status" value="1"/>
</dbReference>
<dbReference type="PANTHER" id="PTHR11361">
    <property type="entry name" value="DNA MISMATCH REPAIR PROTEIN MUTS FAMILY MEMBER"/>
    <property type="match status" value="1"/>
</dbReference>
<dbReference type="InterPro" id="IPR007696">
    <property type="entry name" value="DNA_mismatch_repair_MutS_core"/>
</dbReference>
<name>A0AAX4J9L5_9MICR</name>
<dbReference type="KEGG" id="vnx:VNE69_02165"/>
<dbReference type="InterPro" id="IPR000432">
    <property type="entry name" value="DNA_mismatch_repair_MutS_C"/>
</dbReference>
<dbReference type="InterPro" id="IPR036187">
    <property type="entry name" value="DNA_mismatch_repair_MutS_sf"/>
</dbReference>
<dbReference type="GO" id="GO:0030983">
    <property type="term" value="F:mismatched DNA binding"/>
    <property type="evidence" value="ECO:0007669"/>
    <property type="project" value="InterPro"/>
</dbReference>
<keyword evidence="9" id="KW-1185">Reference proteome</keyword>
<evidence type="ECO:0000256" key="2">
    <source>
        <dbReference type="ARBA" id="ARBA00022741"/>
    </source>
</evidence>
<dbReference type="InterPro" id="IPR017261">
    <property type="entry name" value="DNA_mismatch_repair_MutS/MSH"/>
</dbReference>
<dbReference type="EMBL" id="CP142727">
    <property type="protein sequence ID" value="WUR02643.1"/>
    <property type="molecule type" value="Genomic_DNA"/>
</dbReference>
<reference evidence="8" key="1">
    <citation type="journal article" date="2024" name="BMC Genomics">
        <title>Functional annotation of a divergent genome using sequence and structure-based similarity.</title>
        <authorList>
            <person name="Svedberg D."/>
            <person name="Winiger R.R."/>
            <person name="Berg A."/>
            <person name="Sharma H."/>
            <person name="Tellgren-Roth C."/>
            <person name="Debrunner-Vossbrinck B.A."/>
            <person name="Vossbrinck C.R."/>
            <person name="Barandun J."/>
        </authorList>
    </citation>
    <scope>NUCLEOTIDE SEQUENCE</scope>
    <source>
        <strain evidence="8">Illinois isolate</strain>
    </source>
</reference>
<keyword evidence="5" id="KW-0238">DNA-binding</keyword>
<keyword evidence="2" id="KW-0547">Nucleotide-binding</keyword>
<dbReference type="SMART" id="SM00534">
    <property type="entry name" value="MUTSac"/>
    <property type="match status" value="1"/>
</dbReference>
<dbReference type="InterPro" id="IPR007695">
    <property type="entry name" value="DNA_mismatch_repair_MutS-lik_N"/>
</dbReference>
<dbReference type="PROSITE" id="PS00486">
    <property type="entry name" value="DNA_MISMATCH_REPAIR_2"/>
    <property type="match status" value="1"/>
</dbReference>
<evidence type="ECO:0000259" key="7">
    <source>
        <dbReference type="PROSITE" id="PS00486"/>
    </source>
</evidence>
<dbReference type="Pfam" id="PF05190">
    <property type="entry name" value="MutS_IV"/>
    <property type="match status" value="1"/>
</dbReference>
<dbReference type="GO" id="GO:0005524">
    <property type="term" value="F:ATP binding"/>
    <property type="evidence" value="ECO:0007669"/>
    <property type="project" value="UniProtKB-KW"/>
</dbReference>
<dbReference type="Proteomes" id="UP001334084">
    <property type="component" value="Chromosome 2"/>
</dbReference>
<dbReference type="InterPro" id="IPR045076">
    <property type="entry name" value="MutS"/>
</dbReference>
<protein>
    <submittedName>
        <fullName evidence="8">DNA mismatch repair protein MSH6</fullName>
    </submittedName>
</protein>
<dbReference type="SUPFAM" id="SSF55271">
    <property type="entry name" value="DNA repair protein MutS, domain I"/>
    <property type="match status" value="1"/>
</dbReference>
<dbReference type="AlphaFoldDB" id="A0AAX4J9L5"/>
<evidence type="ECO:0000256" key="5">
    <source>
        <dbReference type="ARBA" id="ARBA00023125"/>
    </source>
</evidence>
<gene>
    <name evidence="8" type="ORF">VNE69_02165</name>
</gene>
<dbReference type="RefSeq" id="XP_065328788.1">
    <property type="nucleotide sequence ID" value="XM_065472716.1"/>
</dbReference>
<feature type="compositionally biased region" description="Low complexity" evidence="6">
    <location>
        <begin position="63"/>
        <end position="84"/>
    </location>
</feature>
<dbReference type="Pfam" id="PF00488">
    <property type="entry name" value="MutS_V"/>
    <property type="match status" value="1"/>
</dbReference>
<feature type="region of interest" description="Disordered" evidence="6">
    <location>
        <begin position="63"/>
        <end position="89"/>
    </location>
</feature>
<dbReference type="Gene3D" id="3.40.50.300">
    <property type="entry name" value="P-loop containing nucleotide triphosphate hydrolases"/>
    <property type="match status" value="1"/>
</dbReference>
<comment type="similarity">
    <text evidence="1">Belongs to the DNA mismatch repair MutS family.</text>
</comment>
<accession>A0AAX4J9L5</accession>